<dbReference type="Proteomes" id="UP001165065">
    <property type="component" value="Unassembled WGS sequence"/>
</dbReference>
<evidence type="ECO:0000313" key="1">
    <source>
        <dbReference type="EMBL" id="GMI49258.1"/>
    </source>
</evidence>
<proteinExistence type="predicted"/>
<sequence>MPPLVSFDMSELPAALSREVSEGASSDVDMDESSVGTWTADPLKELCTGLLDGHVDQHHAIGLKGLDHM</sequence>
<dbReference type="EMBL" id="BRYA01000484">
    <property type="protein sequence ID" value="GMI49258.1"/>
    <property type="molecule type" value="Genomic_DNA"/>
</dbReference>
<protein>
    <submittedName>
        <fullName evidence="1">Uncharacterized protein</fullName>
    </submittedName>
</protein>
<dbReference type="AlphaFoldDB" id="A0A9W7LGH2"/>
<name>A0A9W7LGH2_9STRA</name>
<evidence type="ECO:0000313" key="2">
    <source>
        <dbReference type="Proteomes" id="UP001165065"/>
    </source>
</evidence>
<organism evidence="1 2">
    <name type="scientific">Triparma columacea</name>
    <dbReference type="NCBI Taxonomy" id="722753"/>
    <lineage>
        <taxon>Eukaryota</taxon>
        <taxon>Sar</taxon>
        <taxon>Stramenopiles</taxon>
        <taxon>Ochrophyta</taxon>
        <taxon>Bolidophyceae</taxon>
        <taxon>Parmales</taxon>
        <taxon>Triparmaceae</taxon>
        <taxon>Triparma</taxon>
    </lineage>
</organism>
<accession>A0A9W7LGH2</accession>
<comment type="caution">
    <text evidence="1">The sequence shown here is derived from an EMBL/GenBank/DDBJ whole genome shotgun (WGS) entry which is preliminary data.</text>
</comment>
<keyword evidence="2" id="KW-1185">Reference proteome</keyword>
<gene>
    <name evidence="1" type="ORF">TrCOL_g8075</name>
</gene>
<feature type="non-terminal residue" evidence="1">
    <location>
        <position position="69"/>
    </location>
</feature>
<reference evidence="2" key="1">
    <citation type="journal article" date="2023" name="Commun. Biol.">
        <title>Genome analysis of Parmales, the sister group of diatoms, reveals the evolutionary specialization of diatoms from phago-mixotrophs to photoautotrophs.</title>
        <authorList>
            <person name="Ban H."/>
            <person name="Sato S."/>
            <person name="Yoshikawa S."/>
            <person name="Yamada K."/>
            <person name="Nakamura Y."/>
            <person name="Ichinomiya M."/>
            <person name="Sato N."/>
            <person name="Blanc-Mathieu R."/>
            <person name="Endo H."/>
            <person name="Kuwata A."/>
            <person name="Ogata H."/>
        </authorList>
    </citation>
    <scope>NUCLEOTIDE SEQUENCE [LARGE SCALE GENOMIC DNA]</scope>
</reference>